<sequence length="352" mass="39868">MAACTSTPASKTAGRHKASRTTARTRTQTGASLAEKENSQVVTPHARQAPGSPLGERQLNGHSGASAAVTSADPLLVMGAIMQRIKEMEDELAHEREAKKHLEEQVQDFLRKENEVDVAEEAAEQARWEKKYEELQKTMEKDRQLIADLRKQFPNVDISDFGPNTNNILKTMVAHPKGTAGKDFSIQVSMGLAGSTKKHAKYTAILRSLRDLVLQSRINWELPWAQIPASKKAKLFQVAREHHPVLKRYMNDWATEEIIKHYMKNKRAHHYASGWLEVPAKYDYLKENASKRDPNRSRVSRAKAELAVKKSCKRVRVAKKRGRRMTREEDMDEGDVVQEEEVGHNEADVDMN</sequence>
<evidence type="ECO:0000313" key="4">
    <source>
        <dbReference type="Proteomes" id="UP000467700"/>
    </source>
</evidence>
<keyword evidence="1" id="KW-0175">Coiled coil</keyword>
<feature type="compositionally biased region" description="Acidic residues" evidence="2">
    <location>
        <begin position="329"/>
        <end position="340"/>
    </location>
</feature>
<keyword evidence="4" id="KW-1185">Reference proteome</keyword>
<protein>
    <submittedName>
        <fullName evidence="3">Uncharacterized protein</fullName>
    </submittedName>
</protein>
<dbReference type="EMBL" id="CACVBS010000063">
    <property type="protein sequence ID" value="CAA7267807.1"/>
    <property type="molecule type" value="Genomic_DNA"/>
</dbReference>
<feature type="region of interest" description="Disordered" evidence="2">
    <location>
        <begin position="317"/>
        <end position="352"/>
    </location>
</feature>
<name>A0A8S0WPW4_CYCAE</name>
<comment type="caution">
    <text evidence="3">The sequence shown here is derived from an EMBL/GenBank/DDBJ whole genome shotgun (WGS) entry which is preliminary data.</text>
</comment>
<organism evidence="3 4">
    <name type="scientific">Cyclocybe aegerita</name>
    <name type="common">Black poplar mushroom</name>
    <name type="synonym">Agrocybe aegerita</name>
    <dbReference type="NCBI Taxonomy" id="1973307"/>
    <lineage>
        <taxon>Eukaryota</taxon>
        <taxon>Fungi</taxon>
        <taxon>Dikarya</taxon>
        <taxon>Basidiomycota</taxon>
        <taxon>Agaricomycotina</taxon>
        <taxon>Agaricomycetes</taxon>
        <taxon>Agaricomycetidae</taxon>
        <taxon>Agaricales</taxon>
        <taxon>Agaricineae</taxon>
        <taxon>Bolbitiaceae</taxon>
        <taxon>Cyclocybe</taxon>
    </lineage>
</organism>
<evidence type="ECO:0000256" key="2">
    <source>
        <dbReference type="SAM" id="MobiDB-lite"/>
    </source>
</evidence>
<accession>A0A8S0WPW4</accession>
<gene>
    <name evidence="3" type="ORF">AAE3_LOCUS10023</name>
</gene>
<evidence type="ECO:0000313" key="3">
    <source>
        <dbReference type="EMBL" id="CAA7267807.1"/>
    </source>
</evidence>
<dbReference type="Proteomes" id="UP000467700">
    <property type="component" value="Unassembled WGS sequence"/>
</dbReference>
<proteinExistence type="predicted"/>
<feature type="coiled-coil region" evidence="1">
    <location>
        <begin position="78"/>
        <end position="152"/>
    </location>
</feature>
<reference evidence="3 4" key="1">
    <citation type="submission" date="2020-01" db="EMBL/GenBank/DDBJ databases">
        <authorList>
            <person name="Gupta K D."/>
        </authorList>
    </citation>
    <scope>NUCLEOTIDE SEQUENCE [LARGE SCALE GENOMIC DNA]</scope>
</reference>
<evidence type="ECO:0000256" key="1">
    <source>
        <dbReference type="SAM" id="Coils"/>
    </source>
</evidence>
<dbReference type="OrthoDB" id="2755069at2759"/>
<feature type="region of interest" description="Disordered" evidence="2">
    <location>
        <begin position="1"/>
        <end position="67"/>
    </location>
</feature>
<dbReference type="AlphaFoldDB" id="A0A8S0WPW4"/>
<feature type="compositionally biased region" description="Polar residues" evidence="2">
    <location>
        <begin position="1"/>
        <end position="10"/>
    </location>
</feature>
<feature type="compositionally biased region" description="Low complexity" evidence="2">
    <location>
        <begin position="20"/>
        <end position="29"/>
    </location>
</feature>
<feature type="compositionally biased region" description="Basic and acidic residues" evidence="2">
    <location>
        <begin position="341"/>
        <end position="352"/>
    </location>
</feature>